<dbReference type="PANTHER" id="PTHR44196">
    <property type="entry name" value="DEHYDROGENASE/REDUCTASE SDR FAMILY MEMBER 7B"/>
    <property type="match status" value="1"/>
</dbReference>
<dbReference type="OrthoDB" id="335726at2"/>
<keyword evidence="2" id="KW-0560">Oxidoreductase</keyword>
<evidence type="ECO:0000313" key="3">
    <source>
        <dbReference type="EMBL" id="KLN60210.1"/>
    </source>
</evidence>
<gene>
    <name evidence="3" type="ORF">WH96_13590</name>
</gene>
<dbReference type="PATRIC" id="fig|1489064.4.peg.4057"/>
<dbReference type="GO" id="GO:0016020">
    <property type="term" value="C:membrane"/>
    <property type="evidence" value="ECO:0007669"/>
    <property type="project" value="TreeGrafter"/>
</dbReference>
<name>A0A0H2MU29_9PROT</name>
<dbReference type="PANTHER" id="PTHR44196:SF1">
    <property type="entry name" value="DEHYDROGENASE_REDUCTASE SDR FAMILY MEMBER 7B"/>
    <property type="match status" value="1"/>
</dbReference>
<evidence type="ECO:0000256" key="2">
    <source>
        <dbReference type="ARBA" id="ARBA00023002"/>
    </source>
</evidence>
<dbReference type="PRINTS" id="PR00081">
    <property type="entry name" value="GDHRDH"/>
</dbReference>
<proteinExistence type="inferred from homology"/>
<dbReference type="GO" id="GO:0016491">
    <property type="term" value="F:oxidoreductase activity"/>
    <property type="evidence" value="ECO:0007669"/>
    <property type="project" value="UniProtKB-KW"/>
</dbReference>
<sequence length="254" mass="27166">MTIPKTIFITGASSGIGAALAKYYANPGNVLFLAGRNSARLQTISDQCIQRGADVHQLQLDVTDQTACNQEIVKANQLSKLDLVIANAGISGGTGEQDESDNQTREIIDINLNGVLNTVLPSIEIMKSNGQGQIAIMSSLASFKGLPSAPAYCASKAAVRTWGESLRGTLKKSNIKVSVITPGFVKSGITAVNKFPMPFIMESTKAAAIIGKGLERNKARISFPKPMYLTVLFFAALPLYLSEFISDRLPNKNT</sequence>
<evidence type="ECO:0000256" key="1">
    <source>
        <dbReference type="ARBA" id="ARBA00006484"/>
    </source>
</evidence>
<dbReference type="InterPro" id="IPR002347">
    <property type="entry name" value="SDR_fam"/>
</dbReference>
<comment type="similarity">
    <text evidence="1">Belongs to the short-chain dehydrogenases/reductases (SDR) family.</text>
</comment>
<dbReference type="SUPFAM" id="SSF51735">
    <property type="entry name" value="NAD(P)-binding Rossmann-fold domains"/>
    <property type="match status" value="1"/>
</dbReference>
<dbReference type="InterPro" id="IPR020904">
    <property type="entry name" value="Sc_DH/Rdtase_CS"/>
</dbReference>
<dbReference type="RefSeq" id="WP_047764742.1">
    <property type="nucleotide sequence ID" value="NZ_LAQL01000008.1"/>
</dbReference>
<dbReference type="Proteomes" id="UP000035444">
    <property type="component" value="Unassembled WGS sequence"/>
</dbReference>
<dbReference type="Pfam" id="PF00106">
    <property type="entry name" value="adh_short"/>
    <property type="match status" value="1"/>
</dbReference>
<dbReference type="PROSITE" id="PS00061">
    <property type="entry name" value="ADH_SHORT"/>
    <property type="match status" value="1"/>
</dbReference>
<dbReference type="STRING" id="1489064.WH96_13590"/>
<dbReference type="EMBL" id="LAQL01000008">
    <property type="protein sequence ID" value="KLN60210.1"/>
    <property type="molecule type" value="Genomic_DNA"/>
</dbReference>
<keyword evidence="4" id="KW-1185">Reference proteome</keyword>
<comment type="caution">
    <text evidence="3">The sequence shown here is derived from an EMBL/GenBank/DDBJ whole genome shotgun (WGS) entry which is preliminary data.</text>
</comment>
<dbReference type="Gene3D" id="3.40.50.720">
    <property type="entry name" value="NAD(P)-binding Rossmann-like Domain"/>
    <property type="match status" value="1"/>
</dbReference>
<organism evidence="3 4">
    <name type="scientific">Kiloniella spongiae</name>
    <dbReference type="NCBI Taxonomy" id="1489064"/>
    <lineage>
        <taxon>Bacteria</taxon>
        <taxon>Pseudomonadati</taxon>
        <taxon>Pseudomonadota</taxon>
        <taxon>Alphaproteobacteria</taxon>
        <taxon>Rhodospirillales</taxon>
        <taxon>Kiloniellaceae</taxon>
        <taxon>Kiloniella</taxon>
    </lineage>
</organism>
<dbReference type="AlphaFoldDB" id="A0A0H2MU29"/>
<evidence type="ECO:0000313" key="4">
    <source>
        <dbReference type="Proteomes" id="UP000035444"/>
    </source>
</evidence>
<reference evidence="3 4" key="1">
    <citation type="submission" date="2015-03" db="EMBL/GenBank/DDBJ databases">
        <title>Genome Sequence of Kiloniella spongiae MEBiC09566, isolated from a marine sponge.</title>
        <authorList>
            <person name="Shao Z."/>
            <person name="Wang L."/>
            <person name="Li X."/>
        </authorList>
    </citation>
    <scope>NUCLEOTIDE SEQUENCE [LARGE SCALE GENOMIC DNA]</scope>
    <source>
        <strain evidence="3 4">MEBiC09566</strain>
    </source>
</reference>
<accession>A0A0H2MU29</accession>
<dbReference type="InterPro" id="IPR036291">
    <property type="entry name" value="NAD(P)-bd_dom_sf"/>
</dbReference>
<protein>
    <submittedName>
        <fullName evidence="3">Short-chain dehydrogenase</fullName>
    </submittedName>
</protein>